<sequence length="195" mass="21418">MGATSARLAGRPASWWREQCLRLLDADEGYELYRAAMSWRVSGGGSFTPDAWLMDVCSALLLRQPKTALRCCDMALSTWIERPGDRAVLRFVRGLVIADHIKDPQRAPDDLESALHGPDWLAAQAAPELGRVSAEARRSQVRRPRATPAPGPDTDYRELISSRASSPAPARTAPLPPDGAVPSLWSPAMIRLRRP</sequence>
<dbReference type="RefSeq" id="WP_197989338.1">
    <property type="nucleotide sequence ID" value="NZ_JACYXC010000001.1"/>
</dbReference>
<feature type="region of interest" description="Disordered" evidence="1">
    <location>
        <begin position="132"/>
        <end position="183"/>
    </location>
</feature>
<dbReference type="EMBL" id="JACYXC010000001">
    <property type="protein sequence ID" value="MBH5335846.1"/>
    <property type="molecule type" value="Genomic_DNA"/>
</dbReference>
<comment type="caution">
    <text evidence="2">The sequence shown here is derived from an EMBL/GenBank/DDBJ whole genome shotgun (WGS) entry which is preliminary data.</text>
</comment>
<evidence type="ECO:0000256" key="1">
    <source>
        <dbReference type="SAM" id="MobiDB-lite"/>
    </source>
</evidence>
<feature type="compositionally biased region" description="Low complexity" evidence="1">
    <location>
        <begin position="161"/>
        <end position="173"/>
    </location>
</feature>
<dbReference type="Proteomes" id="UP000807371">
    <property type="component" value="Unassembled WGS sequence"/>
</dbReference>
<reference evidence="2 3" key="1">
    <citation type="submission" date="2020-09" db="EMBL/GenBank/DDBJ databases">
        <title>Biosynthesis of the nuclear factor of activated T cells inhibitor NFAT-133 and its congeners in Streptomyces pactum.</title>
        <authorList>
            <person name="Zhou W."/>
            <person name="Posri P."/>
            <person name="Abugrain M.E."/>
            <person name="Weisberg A.J."/>
            <person name="Chang J.H."/>
            <person name="Mahmud T."/>
        </authorList>
    </citation>
    <scope>NUCLEOTIDE SEQUENCE [LARGE SCALE GENOMIC DNA]</scope>
    <source>
        <strain evidence="2 3">ATCC 27456</strain>
    </source>
</reference>
<evidence type="ECO:0000313" key="2">
    <source>
        <dbReference type="EMBL" id="MBH5335846.1"/>
    </source>
</evidence>
<evidence type="ECO:0000313" key="3">
    <source>
        <dbReference type="Proteomes" id="UP000807371"/>
    </source>
</evidence>
<gene>
    <name evidence="2" type="ORF">IHE55_14040</name>
</gene>
<name>A0ABS0NKX0_9ACTN</name>
<keyword evidence="3" id="KW-1185">Reference proteome</keyword>
<organism evidence="2 3">
    <name type="scientific">Streptomyces pactum</name>
    <dbReference type="NCBI Taxonomy" id="68249"/>
    <lineage>
        <taxon>Bacteria</taxon>
        <taxon>Bacillati</taxon>
        <taxon>Actinomycetota</taxon>
        <taxon>Actinomycetes</taxon>
        <taxon>Kitasatosporales</taxon>
        <taxon>Streptomycetaceae</taxon>
        <taxon>Streptomyces</taxon>
    </lineage>
</organism>
<accession>A0ABS0NKX0</accession>
<protein>
    <submittedName>
        <fullName evidence="2">Uncharacterized protein</fullName>
    </submittedName>
</protein>
<proteinExistence type="predicted"/>